<evidence type="ECO:0000313" key="1">
    <source>
        <dbReference type="EMBL" id="KAF5192087.1"/>
    </source>
</evidence>
<sequence>MGGIGKSYLLQQVKHKPNLGSNKCNKLLSVPQDNSKSIKMKRNLLSFLLRRTEWGCGCEVGSNPLKLHKPMGGQKNLFFFNR</sequence>
<dbReference type="AlphaFoldDB" id="A0A7J6W562"/>
<keyword evidence="2" id="KW-1185">Reference proteome</keyword>
<accession>A0A7J6W562</accession>
<comment type="caution">
    <text evidence="1">The sequence shown here is derived from an EMBL/GenBank/DDBJ whole genome shotgun (WGS) entry which is preliminary data.</text>
</comment>
<name>A0A7J6W562_THATH</name>
<reference evidence="1 2" key="1">
    <citation type="submission" date="2020-06" db="EMBL/GenBank/DDBJ databases">
        <title>Transcriptomic and genomic resources for Thalictrum thalictroides and T. hernandezii: Facilitating candidate gene discovery in an emerging model plant lineage.</title>
        <authorList>
            <person name="Arias T."/>
            <person name="Riano-Pachon D.M."/>
            <person name="Di Stilio V.S."/>
        </authorList>
    </citation>
    <scope>NUCLEOTIDE SEQUENCE [LARGE SCALE GENOMIC DNA]</scope>
    <source>
        <strain evidence="2">cv. WT478/WT964</strain>
        <tissue evidence="1">Leaves</tissue>
    </source>
</reference>
<organism evidence="1 2">
    <name type="scientific">Thalictrum thalictroides</name>
    <name type="common">Rue-anemone</name>
    <name type="synonym">Anemone thalictroides</name>
    <dbReference type="NCBI Taxonomy" id="46969"/>
    <lineage>
        <taxon>Eukaryota</taxon>
        <taxon>Viridiplantae</taxon>
        <taxon>Streptophyta</taxon>
        <taxon>Embryophyta</taxon>
        <taxon>Tracheophyta</taxon>
        <taxon>Spermatophyta</taxon>
        <taxon>Magnoliopsida</taxon>
        <taxon>Ranunculales</taxon>
        <taxon>Ranunculaceae</taxon>
        <taxon>Thalictroideae</taxon>
        <taxon>Thalictrum</taxon>
    </lineage>
</organism>
<dbReference type="EMBL" id="JABWDY010021873">
    <property type="protein sequence ID" value="KAF5192087.1"/>
    <property type="molecule type" value="Genomic_DNA"/>
</dbReference>
<dbReference type="Proteomes" id="UP000554482">
    <property type="component" value="Unassembled WGS sequence"/>
</dbReference>
<protein>
    <submittedName>
        <fullName evidence="1">Uncharacterized protein</fullName>
    </submittedName>
</protein>
<gene>
    <name evidence="1" type="ORF">FRX31_018326</name>
</gene>
<evidence type="ECO:0000313" key="2">
    <source>
        <dbReference type="Proteomes" id="UP000554482"/>
    </source>
</evidence>
<proteinExistence type="predicted"/>